<evidence type="ECO:0000313" key="3">
    <source>
        <dbReference type="Proteomes" id="UP000337189"/>
    </source>
</evidence>
<dbReference type="Pfam" id="PF13524">
    <property type="entry name" value="Glyco_trans_1_2"/>
    <property type="match status" value="1"/>
</dbReference>
<dbReference type="RefSeq" id="WP_010807632.1">
    <property type="nucleotide sequence ID" value="NZ_CABPSJ010000001.1"/>
</dbReference>
<dbReference type="InterPro" id="IPR055259">
    <property type="entry name" value="YkvP/CgeB_Glyco_trans-like"/>
</dbReference>
<reference evidence="2 3" key="1">
    <citation type="submission" date="2019-08" db="EMBL/GenBank/DDBJ databases">
        <authorList>
            <person name="Peeters C."/>
        </authorList>
    </citation>
    <scope>NUCLEOTIDE SEQUENCE [LARGE SCALE GENOMIC DNA]</scope>
    <source>
        <strain evidence="2 3">LMG 31110</strain>
    </source>
</reference>
<gene>
    <name evidence="2" type="ORF">PCO31110_01195</name>
</gene>
<accession>A0A5E4T2D0</accession>
<dbReference type="Proteomes" id="UP000337189">
    <property type="component" value="Unassembled WGS sequence"/>
</dbReference>
<evidence type="ECO:0000259" key="1">
    <source>
        <dbReference type="Pfam" id="PF13524"/>
    </source>
</evidence>
<feature type="domain" description="Spore protein YkvP/CgeB glycosyl transferase-like" evidence="1">
    <location>
        <begin position="169"/>
        <end position="323"/>
    </location>
</feature>
<proteinExistence type="predicted"/>
<dbReference type="SUPFAM" id="SSF53756">
    <property type="entry name" value="UDP-Glycosyltransferase/glycogen phosphorylase"/>
    <property type="match status" value="1"/>
</dbReference>
<evidence type="ECO:0000313" key="2">
    <source>
        <dbReference type="EMBL" id="VVD82260.1"/>
    </source>
</evidence>
<name>A0A5E4T2D0_9BURK</name>
<dbReference type="AlphaFoldDB" id="A0A5E4T2D0"/>
<sequence>MKILLVCMEYDYGDRSRGRSYEYYNFFESLKAAGNDVELFDYMEELGRLGKAAMNDALLDRVTSMKPDVAIFSLYTDQLTPETVDKVRDHTQTLCFFHDDTWRVDFSRFWAPHFHYFTSPDFESKRKYERLGIHHSLHMPFGVNEARYKPLGLEKQHDVSFVGAWHPYREWLIKRLEKAGISVYVAGYRWPNGIVAHEEMVKIFNESRINLNLSNSTSWDVRFLASSPRALLNRLRSKKSVEQLKARHFEINACRAFQLSYYVDGLERCYRLGEEMAIYLDPDDLVEKVRYYLDDEALRNRMADAAYERTMSEHTYAKRFARVFSEMGQPRNFKSV</sequence>
<protein>
    <recommendedName>
        <fullName evidence="1">Spore protein YkvP/CgeB glycosyl transferase-like domain-containing protein</fullName>
    </recommendedName>
</protein>
<organism evidence="2 3">
    <name type="scientific">Pandoraea communis</name>
    <dbReference type="NCBI Taxonomy" id="2508297"/>
    <lineage>
        <taxon>Bacteria</taxon>
        <taxon>Pseudomonadati</taxon>
        <taxon>Pseudomonadota</taxon>
        <taxon>Betaproteobacteria</taxon>
        <taxon>Burkholderiales</taxon>
        <taxon>Burkholderiaceae</taxon>
        <taxon>Pandoraea</taxon>
    </lineage>
</organism>
<dbReference type="EMBL" id="CABPSJ010000001">
    <property type="protein sequence ID" value="VVD82260.1"/>
    <property type="molecule type" value="Genomic_DNA"/>
</dbReference>
<dbReference type="OrthoDB" id="505636at2"/>